<protein>
    <submittedName>
        <fullName evidence="2">Membrane metallo-endopeptidase-like 1</fullName>
    </submittedName>
</protein>
<dbReference type="InterPro" id="IPR008753">
    <property type="entry name" value="Peptidase_M13_N"/>
</dbReference>
<dbReference type="AlphaFoldDB" id="A0AAV4JB01"/>
<dbReference type="Gene3D" id="1.10.1380.10">
    <property type="entry name" value="Neutral endopeptidase , domain2"/>
    <property type="match status" value="1"/>
</dbReference>
<dbReference type="Pfam" id="PF05649">
    <property type="entry name" value="Peptidase_M13_N"/>
    <property type="match status" value="1"/>
</dbReference>
<proteinExistence type="predicted"/>
<dbReference type="GO" id="GO:0006508">
    <property type="term" value="P:proteolysis"/>
    <property type="evidence" value="ECO:0007669"/>
    <property type="project" value="InterPro"/>
</dbReference>
<dbReference type="Proteomes" id="UP000762676">
    <property type="component" value="Unassembled WGS sequence"/>
</dbReference>
<gene>
    <name evidence="2" type="ORF">ElyMa_003280900</name>
</gene>
<comment type="caution">
    <text evidence="2">The sequence shown here is derived from an EMBL/GenBank/DDBJ whole genome shotgun (WGS) entry which is preliminary data.</text>
</comment>
<keyword evidence="3" id="KW-1185">Reference proteome</keyword>
<reference evidence="2 3" key="1">
    <citation type="journal article" date="2021" name="Elife">
        <title>Chloroplast acquisition without the gene transfer in kleptoplastic sea slugs, Plakobranchus ocellatus.</title>
        <authorList>
            <person name="Maeda T."/>
            <person name="Takahashi S."/>
            <person name="Yoshida T."/>
            <person name="Shimamura S."/>
            <person name="Takaki Y."/>
            <person name="Nagai Y."/>
            <person name="Toyoda A."/>
            <person name="Suzuki Y."/>
            <person name="Arimoto A."/>
            <person name="Ishii H."/>
            <person name="Satoh N."/>
            <person name="Nishiyama T."/>
            <person name="Hasebe M."/>
            <person name="Maruyama T."/>
            <person name="Minagawa J."/>
            <person name="Obokata J."/>
            <person name="Shigenobu S."/>
        </authorList>
    </citation>
    <scope>NUCLEOTIDE SEQUENCE [LARGE SCALE GENOMIC DNA]</scope>
</reference>
<evidence type="ECO:0000259" key="1">
    <source>
        <dbReference type="Pfam" id="PF05649"/>
    </source>
</evidence>
<dbReference type="EMBL" id="BMAT01006750">
    <property type="protein sequence ID" value="GFS19123.1"/>
    <property type="molecule type" value="Genomic_DNA"/>
</dbReference>
<dbReference type="InterPro" id="IPR042089">
    <property type="entry name" value="Peptidase_M13_dom_2"/>
</dbReference>
<feature type="domain" description="Peptidase M13 N-terminal" evidence="1">
    <location>
        <begin position="15"/>
        <end position="156"/>
    </location>
</feature>
<name>A0AAV4JB01_9GAST</name>
<evidence type="ECO:0000313" key="2">
    <source>
        <dbReference type="EMBL" id="GFS19123.1"/>
    </source>
</evidence>
<evidence type="ECO:0000313" key="3">
    <source>
        <dbReference type="Proteomes" id="UP000762676"/>
    </source>
</evidence>
<sequence length="157" mass="17595">MDDIRPTDRPHQRWPKMFYKSCMDTAQIEKIGLQPFSDSSFAKEWPTLVGSGWKETTDFTVADLNMRYALVLISPLLRITSGTSKTSNRVYRIHVSGAGKLGLPSRTYSSPRNGTVLMAYERYLRDMAIELGAEPSMAAQDAKTVVDMEVELVKVSA</sequence>
<dbReference type="SUPFAM" id="SSF55486">
    <property type="entry name" value="Metalloproteases ('zincins'), catalytic domain"/>
    <property type="match status" value="1"/>
</dbReference>
<accession>A0AAV4JB01</accession>
<organism evidence="2 3">
    <name type="scientific">Elysia marginata</name>
    <dbReference type="NCBI Taxonomy" id="1093978"/>
    <lineage>
        <taxon>Eukaryota</taxon>
        <taxon>Metazoa</taxon>
        <taxon>Spiralia</taxon>
        <taxon>Lophotrochozoa</taxon>
        <taxon>Mollusca</taxon>
        <taxon>Gastropoda</taxon>
        <taxon>Heterobranchia</taxon>
        <taxon>Euthyneura</taxon>
        <taxon>Panpulmonata</taxon>
        <taxon>Sacoglossa</taxon>
        <taxon>Placobranchoidea</taxon>
        <taxon>Plakobranchidae</taxon>
        <taxon>Elysia</taxon>
    </lineage>
</organism>